<accession>Q0AJY6</accession>
<dbReference type="KEGG" id="net:Neut_0046"/>
<organism evidence="8 9">
    <name type="scientific">Nitrosomonas eutropha (strain DSM 101675 / C91 / Nm57)</name>
    <dbReference type="NCBI Taxonomy" id="335283"/>
    <lineage>
        <taxon>Bacteria</taxon>
        <taxon>Pseudomonadati</taxon>
        <taxon>Pseudomonadota</taxon>
        <taxon>Betaproteobacteria</taxon>
        <taxon>Nitrosomonadales</taxon>
        <taxon>Nitrosomonadaceae</taxon>
        <taxon>Nitrosomonas</taxon>
    </lineage>
</organism>
<sequence>MNYYESNLRIGEYYTDTARFTDHVFALMHLLGYAFLGMGVPLLIFGTTAGALLLKAGRWVTSVRIF</sequence>
<dbReference type="eggNOG" id="COG4644">
    <property type="taxonomic scope" value="Bacteria"/>
</dbReference>
<dbReference type="STRING" id="335283.Neut_0046"/>
<proteinExistence type="predicted"/>
<dbReference type="HOGENOM" id="CLU_2826710_0_0_4"/>
<comment type="subcellular location">
    <subcellularLocation>
        <location evidence="1">Membrane</location>
        <topology evidence="1">Multi-pass membrane protein</topology>
    </subcellularLocation>
</comment>
<evidence type="ECO:0000256" key="1">
    <source>
        <dbReference type="ARBA" id="ARBA00004141"/>
    </source>
</evidence>
<dbReference type="EMBL" id="CP000450">
    <property type="protein sequence ID" value="ABI58335.1"/>
    <property type="molecule type" value="Genomic_DNA"/>
</dbReference>
<keyword evidence="5 6" id="KW-0472">Membrane</keyword>
<evidence type="ECO:0000313" key="9">
    <source>
        <dbReference type="Proteomes" id="UP000001966"/>
    </source>
</evidence>
<dbReference type="GO" id="GO:0004803">
    <property type="term" value="F:transposase activity"/>
    <property type="evidence" value="ECO:0007669"/>
    <property type="project" value="InterPro"/>
</dbReference>
<evidence type="ECO:0000256" key="6">
    <source>
        <dbReference type="SAM" id="Phobius"/>
    </source>
</evidence>
<evidence type="ECO:0000313" key="8">
    <source>
        <dbReference type="EMBL" id="ABI58335.1"/>
    </source>
</evidence>
<evidence type="ECO:0000259" key="7">
    <source>
        <dbReference type="Pfam" id="PF02683"/>
    </source>
</evidence>
<name>Q0AJY6_NITEC</name>
<dbReference type="GO" id="GO:0016020">
    <property type="term" value="C:membrane"/>
    <property type="evidence" value="ECO:0007669"/>
    <property type="project" value="UniProtKB-SubCell"/>
</dbReference>
<feature type="domain" description="Cytochrome C biogenesis protein transmembrane" evidence="7">
    <location>
        <begin position="21"/>
        <end position="64"/>
    </location>
</feature>
<evidence type="ECO:0000256" key="5">
    <source>
        <dbReference type="ARBA" id="ARBA00023136"/>
    </source>
</evidence>
<dbReference type="GO" id="GO:0006313">
    <property type="term" value="P:DNA transposition"/>
    <property type="evidence" value="ECO:0007669"/>
    <property type="project" value="InterPro"/>
</dbReference>
<dbReference type="Pfam" id="PF02683">
    <property type="entry name" value="DsbD_TM"/>
    <property type="match status" value="1"/>
</dbReference>
<gene>
    <name evidence="8" type="ordered locus">Neut_0046</name>
</gene>
<feature type="transmembrane region" description="Helical" evidence="6">
    <location>
        <begin position="30"/>
        <end position="54"/>
    </location>
</feature>
<dbReference type="GO" id="GO:0017004">
    <property type="term" value="P:cytochrome complex assembly"/>
    <property type="evidence" value="ECO:0007669"/>
    <property type="project" value="UniProtKB-KW"/>
</dbReference>
<dbReference type="Proteomes" id="UP000001966">
    <property type="component" value="Chromosome"/>
</dbReference>
<dbReference type="InterPro" id="IPR003834">
    <property type="entry name" value="Cyt_c_assmbl_TM_dom"/>
</dbReference>
<keyword evidence="2 6" id="KW-0812">Transmembrane</keyword>
<evidence type="ECO:0000256" key="2">
    <source>
        <dbReference type="ARBA" id="ARBA00022692"/>
    </source>
</evidence>
<evidence type="ECO:0000256" key="4">
    <source>
        <dbReference type="ARBA" id="ARBA00022989"/>
    </source>
</evidence>
<evidence type="ECO:0000256" key="3">
    <source>
        <dbReference type="ARBA" id="ARBA00022748"/>
    </source>
</evidence>
<reference evidence="8 9" key="1">
    <citation type="journal article" date="2007" name="Environ. Microbiol.">
        <title>Whole-genome analysis of the ammonia-oxidizing bacterium, Nitrosomonas eutropha C91: implications for niche adaptation.</title>
        <authorList>
            <person name="Stein L.Y."/>
            <person name="Arp D.J."/>
            <person name="Berube P.M."/>
            <person name="Chain P.S."/>
            <person name="Hauser L."/>
            <person name="Jetten M.S."/>
            <person name="Klotz M.G."/>
            <person name="Larimer F.W."/>
            <person name="Norton J.M."/>
            <person name="Op den Camp H.J.M."/>
            <person name="Shin M."/>
            <person name="Wei X."/>
        </authorList>
    </citation>
    <scope>NUCLEOTIDE SEQUENCE [LARGE SCALE GENOMIC DNA]</scope>
    <source>
        <strain evidence="9">DSM 101675 / C91 / Nm57</strain>
    </source>
</reference>
<protein>
    <recommendedName>
        <fullName evidence="7">Cytochrome C biogenesis protein transmembrane domain-containing protein</fullName>
    </recommendedName>
</protein>
<keyword evidence="4 6" id="KW-1133">Transmembrane helix</keyword>
<keyword evidence="3" id="KW-0201">Cytochrome c-type biogenesis</keyword>
<dbReference type="AlphaFoldDB" id="Q0AJY6"/>